<feature type="signal peptide" evidence="1">
    <location>
        <begin position="1"/>
        <end position="23"/>
    </location>
</feature>
<evidence type="ECO:0000313" key="2">
    <source>
        <dbReference type="EMBL" id="MBB3984917.1"/>
    </source>
</evidence>
<dbReference type="Proteomes" id="UP000541426">
    <property type="component" value="Unassembled WGS sequence"/>
</dbReference>
<comment type="similarity">
    <text evidence="1">Belongs to the CpoB family.</text>
</comment>
<feature type="chain" id="PRO_5031649739" description="Cell division coordinator CpoB" evidence="1">
    <location>
        <begin position="24"/>
        <end position="278"/>
    </location>
</feature>
<organism evidence="2 3">
    <name type="scientific">Sagittula marina</name>
    <dbReference type="NCBI Taxonomy" id="943940"/>
    <lineage>
        <taxon>Bacteria</taxon>
        <taxon>Pseudomonadati</taxon>
        <taxon>Pseudomonadota</taxon>
        <taxon>Alphaproteobacteria</taxon>
        <taxon>Rhodobacterales</taxon>
        <taxon>Roseobacteraceae</taxon>
        <taxon>Sagittula</taxon>
    </lineage>
</organism>
<dbReference type="GO" id="GO:0043093">
    <property type="term" value="P:FtsZ-dependent cytokinesis"/>
    <property type="evidence" value="ECO:0007669"/>
    <property type="project" value="UniProtKB-UniRule"/>
</dbReference>
<evidence type="ECO:0000256" key="1">
    <source>
        <dbReference type="HAMAP-Rule" id="MF_02066"/>
    </source>
</evidence>
<feature type="coiled-coil region" evidence="1">
    <location>
        <begin position="27"/>
        <end position="86"/>
    </location>
</feature>
<dbReference type="SUPFAM" id="SSF48452">
    <property type="entry name" value="TPR-like"/>
    <property type="match status" value="1"/>
</dbReference>
<dbReference type="RefSeq" id="WP_183963963.1">
    <property type="nucleotide sequence ID" value="NZ_BAABBZ010000014.1"/>
</dbReference>
<keyword evidence="1" id="KW-0574">Periplasm</keyword>
<protein>
    <recommendedName>
        <fullName evidence="1">Cell division coordinator CpoB</fullName>
    </recommendedName>
</protein>
<keyword evidence="1" id="KW-0131">Cell cycle</keyword>
<dbReference type="InterPro" id="IPR011990">
    <property type="entry name" value="TPR-like_helical_dom_sf"/>
</dbReference>
<sequence precursor="true">MQSVLRNMLVGAVFLTAPLTAQAQDTLADVQQDLAVLSVELQKLKRELSTTGASDVTVSGDVLQRVNLIESELARVTAKTEELEHRVVTVAEDGANRLGDLQFRVCEMEPGCDLATIGQTTTLGGESGVPAAPSAPVAGSGTDSLPFEGELAVSEEEDFRSAKDALDEGDFQRAADLFANFRESYPMGPLEPAALVGEGRALEGMGDTREAARRYLDAYSGFPDSQSAPEALWRLGTKLGELGSVQEACVTLAEVPQRYGDSDYVDRAAESRDTFSCQ</sequence>
<dbReference type="EMBL" id="JACIEJ010000002">
    <property type="protein sequence ID" value="MBB3984917.1"/>
    <property type="molecule type" value="Genomic_DNA"/>
</dbReference>
<dbReference type="Gene3D" id="1.25.40.10">
    <property type="entry name" value="Tetratricopeptide repeat domain"/>
    <property type="match status" value="1"/>
</dbReference>
<comment type="caution">
    <text evidence="2">The sequence shown here is derived from an EMBL/GenBank/DDBJ whole genome shotgun (WGS) entry which is preliminary data.</text>
</comment>
<gene>
    <name evidence="1" type="primary">cpoB</name>
    <name evidence="2" type="ORF">GGQ68_001233</name>
</gene>
<evidence type="ECO:0000313" key="3">
    <source>
        <dbReference type="Proteomes" id="UP000541426"/>
    </source>
</evidence>
<dbReference type="GO" id="GO:0030288">
    <property type="term" value="C:outer membrane-bounded periplasmic space"/>
    <property type="evidence" value="ECO:0007669"/>
    <property type="project" value="UniProtKB-UniRule"/>
</dbReference>
<accession>A0A7W6GRN8</accession>
<comment type="function">
    <text evidence="1">Mediates coordination of peptidoglycan synthesis and outer membrane constriction during cell division.</text>
</comment>
<dbReference type="InterPro" id="IPR034706">
    <property type="entry name" value="CpoB"/>
</dbReference>
<dbReference type="AlphaFoldDB" id="A0A7W6GRN8"/>
<keyword evidence="1" id="KW-0175">Coiled coil</keyword>
<keyword evidence="1" id="KW-0132">Cell division</keyword>
<keyword evidence="1" id="KW-0732">Signal</keyword>
<reference evidence="2 3" key="1">
    <citation type="submission" date="2020-08" db="EMBL/GenBank/DDBJ databases">
        <title>Genomic Encyclopedia of Type Strains, Phase IV (KMG-IV): sequencing the most valuable type-strain genomes for metagenomic binning, comparative biology and taxonomic classification.</title>
        <authorList>
            <person name="Goeker M."/>
        </authorList>
    </citation>
    <scope>NUCLEOTIDE SEQUENCE [LARGE SCALE GENOMIC DNA]</scope>
    <source>
        <strain evidence="2 3">DSM 102235</strain>
    </source>
</reference>
<keyword evidence="3" id="KW-1185">Reference proteome</keyword>
<dbReference type="HAMAP" id="MF_02066">
    <property type="entry name" value="CpoB"/>
    <property type="match status" value="1"/>
</dbReference>
<proteinExistence type="inferred from homology"/>
<comment type="subcellular location">
    <subcellularLocation>
        <location evidence="1">Periplasm</location>
    </subcellularLocation>
</comment>
<name>A0A7W6GRN8_9RHOB</name>